<reference evidence="2" key="1">
    <citation type="journal article" date="2022" name="Mol. Ecol. Resour.">
        <title>The genomes of chicory, endive, great burdock and yacon provide insights into Asteraceae palaeo-polyploidization history and plant inulin production.</title>
        <authorList>
            <person name="Fan W."/>
            <person name="Wang S."/>
            <person name="Wang H."/>
            <person name="Wang A."/>
            <person name="Jiang F."/>
            <person name="Liu H."/>
            <person name="Zhao H."/>
            <person name="Xu D."/>
            <person name="Zhang Y."/>
        </authorList>
    </citation>
    <scope>NUCLEOTIDE SEQUENCE [LARGE SCALE GENOMIC DNA]</scope>
    <source>
        <strain evidence="2">cv. Punajuju</strain>
    </source>
</reference>
<keyword evidence="2" id="KW-1185">Reference proteome</keyword>
<name>A0ACB9F076_CICIN</name>
<organism evidence="1 2">
    <name type="scientific">Cichorium intybus</name>
    <name type="common">Chicory</name>
    <dbReference type="NCBI Taxonomy" id="13427"/>
    <lineage>
        <taxon>Eukaryota</taxon>
        <taxon>Viridiplantae</taxon>
        <taxon>Streptophyta</taxon>
        <taxon>Embryophyta</taxon>
        <taxon>Tracheophyta</taxon>
        <taxon>Spermatophyta</taxon>
        <taxon>Magnoliopsida</taxon>
        <taxon>eudicotyledons</taxon>
        <taxon>Gunneridae</taxon>
        <taxon>Pentapetalae</taxon>
        <taxon>asterids</taxon>
        <taxon>campanulids</taxon>
        <taxon>Asterales</taxon>
        <taxon>Asteraceae</taxon>
        <taxon>Cichorioideae</taxon>
        <taxon>Cichorieae</taxon>
        <taxon>Cichoriinae</taxon>
        <taxon>Cichorium</taxon>
    </lineage>
</organism>
<accession>A0ACB9F076</accession>
<sequence length="273" mass="29860">MFKYHKLSSIFLTILIFLSYLVKSHIFIYYGCSQEKFQPNTPSETNLNSLLSLFVSSSSQALYNSYAIGNDTNASSESSVYGLYQCRGDLSTQECAKCIKTAVSELGSACPNSYSGGLQLDECLVRFEHFDFLGELDTSLRFKKCSKSVSHDVEFFRRRDDVLSELGEVNQGFRVGSEGLVQGFSQCLGDLNPSDCSSCLGEAISKLKSLCGSSEAGDVFLAQCYVRYWASGYYDSRSESSGGDDIGKTIAIIIGVIAGVAAFIVLLSFCRKS</sequence>
<evidence type="ECO:0000313" key="1">
    <source>
        <dbReference type="EMBL" id="KAI3764723.1"/>
    </source>
</evidence>
<dbReference type="EMBL" id="CM042011">
    <property type="protein sequence ID" value="KAI3764723.1"/>
    <property type="molecule type" value="Genomic_DNA"/>
</dbReference>
<proteinExistence type="predicted"/>
<protein>
    <submittedName>
        <fullName evidence="1">Uncharacterized protein</fullName>
    </submittedName>
</protein>
<gene>
    <name evidence="1" type="ORF">L2E82_14736</name>
</gene>
<evidence type="ECO:0000313" key="2">
    <source>
        <dbReference type="Proteomes" id="UP001055811"/>
    </source>
</evidence>
<comment type="caution">
    <text evidence="1">The sequence shown here is derived from an EMBL/GenBank/DDBJ whole genome shotgun (WGS) entry which is preliminary data.</text>
</comment>
<reference evidence="1 2" key="2">
    <citation type="journal article" date="2022" name="Mol. Ecol. Resour.">
        <title>The genomes of chicory, endive, great burdock and yacon provide insights into Asteraceae paleo-polyploidization history and plant inulin production.</title>
        <authorList>
            <person name="Fan W."/>
            <person name="Wang S."/>
            <person name="Wang H."/>
            <person name="Wang A."/>
            <person name="Jiang F."/>
            <person name="Liu H."/>
            <person name="Zhao H."/>
            <person name="Xu D."/>
            <person name="Zhang Y."/>
        </authorList>
    </citation>
    <scope>NUCLEOTIDE SEQUENCE [LARGE SCALE GENOMIC DNA]</scope>
    <source>
        <strain evidence="2">cv. Punajuju</strain>
        <tissue evidence="1">Leaves</tissue>
    </source>
</reference>
<dbReference type="Proteomes" id="UP001055811">
    <property type="component" value="Linkage Group LG03"/>
</dbReference>